<name>A0AAD6M018_9ROSI</name>
<sequence length="84" mass="9687">MQDRRAPFMELCRMKEDCIEMSWNVESIFYMTGIIPPSRSTQGLAFSPCPRMNARTIQKKKEEEAIPNLFCQGSSNLTIRISIL</sequence>
<evidence type="ECO:0000313" key="1">
    <source>
        <dbReference type="EMBL" id="KAJ6976261.1"/>
    </source>
</evidence>
<keyword evidence="2" id="KW-1185">Reference proteome</keyword>
<reference evidence="1" key="1">
    <citation type="journal article" date="2023" name="Mol. Ecol. Resour.">
        <title>Chromosome-level genome assembly of a triploid poplar Populus alba 'Berolinensis'.</title>
        <authorList>
            <person name="Chen S."/>
            <person name="Yu Y."/>
            <person name="Wang X."/>
            <person name="Wang S."/>
            <person name="Zhang T."/>
            <person name="Zhou Y."/>
            <person name="He R."/>
            <person name="Meng N."/>
            <person name="Wang Y."/>
            <person name="Liu W."/>
            <person name="Liu Z."/>
            <person name="Liu J."/>
            <person name="Guo Q."/>
            <person name="Huang H."/>
            <person name="Sederoff R.R."/>
            <person name="Wang G."/>
            <person name="Qu G."/>
            <person name="Chen S."/>
        </authorList>
    </citation>
    <scope>NUCLEOTIDE SEQUENCE</scope>
    <source>
        <strain evidence="1">SC-2020</strain>
    </source>
</reference>
<dbReference type="AlphaFoldDB" id="A0AAD6M018"/>
<protein>
    <submittedName>
        <fullName evidence="1">Uncharacterized protein</fullName>
    </submittedName>
</protein>
<organism evidence="1 2">
    <name type="scientific">Populus alba x Populus x berolinensis</name>
    <dbReference type="NCBI Taxonomy" id="444605"/>
    <lineage>
        <taxon>Eukaryota</taxon>
        <taxon>Viridiplantae</taxon>
        <taxon>Streptophyta</taxon>
        <taxon>Embryophyta</taxon>
        <taxon>Tracheophyta</taxon>
        <taxon>Spermatophyta</taxon>
        <taxon>Magnoliopsida</taxon>
        <taxon>eudicotyledons</taxon>
        <taxon>Gunneridae</taxon>
        <taxon>Pentapetalae</taxon>
        <taxon>rosids</taxon>
        <taxon>fabids</taxon>
        <taxon>Malpighiales</taxon>
        <taxon>Salicaceae</taxon>
        <taxon>Saliceae</taxon>
        <taxon>Populus</taxon>
    </lineage>
</organism>
<comment type="caution">
    <text evidence="1">The sequence shown here is derived from an EMBL/GenBank/DDBJ whole genome shotgun (WGS) entry which is preliminary data.</text>
</comment>
<accession>A0AAD6M018</accession>
<dbReference type="Proteomes" id="UP001164929">
    <property type="component" value="Chromosome 13"/>
</dbReference>
<evidence type="ECO:0000313" key="2">
    <source>
        <dbReference type="Proteomes" id="UP001164929"/>
    </source>
</evidence>
<gene>
    <name evidence="1" type="ORF">NC653_031947</name>
</gene>
<dbReference type="EMBL" id="JAQIZT010000013">
    <property type="protein sequence ID" value="KAJ6976261.1"/>
    <property type="molecule type" value="Genomic_DNA"/>
</dbReference>
<proteinExistence type="predicted"/>